<accession>A0A931NI53</accession>
<dbReference type="PANTHER" id="PTHR22617:SF41">
    <property type="entry name" value="CHEMOTAXIS SIGNAL TRANSDUCTION SYSTEM ADAPTOR PROTEIN CHEW"/>
    <property type="match status" value="1"/>
</dbReference>
<dbReference type="GO" id="GO:0007165">
    <property type="term" value="P:signal transduction"/>
    <property type="evidence" value="ECO:0007669"/>
    <property type="project" value="InterPro"/>
</dbReference>
<dbReference type="GO" id="GO:0005829">
    <property type="term" value="C:cytosol"/>
    <property type="evidence" value="ECO:0007669"/>
    <property type="project" value="TreeGrafter"/>
</dbReference>
<dbReference type="Gene3D" id="2.40.50.180">
    <property type="entry name" value="CheA-289, Domain 4"/>
    <property type="match status" value="1"/>
</dbReference>
<name>A0A931NI53_9BURK</name>
<dbReference type="SUPFAM" id="SSF50341">
    <property type="entry name" value="CheW-like"/>
    <property type="match status" value="1"/>
</dbReference>
<gene>
    <name evidence="2" type="ORF">I7X39_09830</name>
</gene>
<dbReference type="GO" id="GO:0006935">
    <property type="term" value="P:chemotaxis"/>
    <property type="evidence" value="ECO:0007669"/>
    <property type="project" value="InterPro"/>
</dbReference>
<dbReference type="AlphaFoldDB" id="A0A931NI53"/>
<dbReference type="Pfam" id="PF01584">
    <property type="entry name" value="CheW"/>
    <property type="match status" value="1"/>
</dbReference>
<evidence type="ECO:0000313" key="3">
    <source>
        <dbReference type="Proteomes" id="UP000613266"/>
    </source>
</evidence>
<evidence type="ECO:0000313" key="2">
    <source>
        <dbReference type="EMBL" id="MBH9577205.1"/>
    </source>
</evidence>
<dbReference type="InterPro" id="IPR039315">
    <property type="entry name" value="CheW"/>
</dbReference>
<protein>
    <submittedName>
        <fullName evidence="2">Chemotaxis protein CheW</fullName>
    </submittedName>
</protein>
<dbReference type="Proteomes" id="UP000613266">
    <property type="component" value="Unassembled WGS sequence"/>
</dbReference>
<dbReference type="InterPro" id="IPR002545">
    <property type="entry name" value="CheW-lke_dom"/>
</dbReference>
<dbReference type="PANTHER" id="PTHR22617">
    <property type="entry name" value="CHEMOTAXIS SENSOR HISTIDINE KINASE-RELATED"/>
    <property type="match status" value="1"/>
</dbReference>
<comment type="caution">
    <text evidence="2">The sequence shown here is derived from an EMBL/GenBank/DDBJ whole genome shotgun (WGS) entry which is preliminary data.</text>
</comment>
<proteinExistence type="predicted"/>
<keyword evidence="3" id="KW-1185">Reference proteome</keyword>
<reference evidence="2" key="1">
    <citation type="submission" date="2020-12" db="EMBL/GenBank/DDBJ databases">
        <title>The genome sequence of Inhella sp. 1Y17.</title>
        <authorList>
            <person name="Liu Y."/>
        </authorList>
    </citation>
    <scope>NUCLEOTIDE SEQUENCE</scope>
    <source>
        <strain evidence="2">1Y17</strain>
    </source>
</reference>
<dbReference type="PROSITE" id="PS50851">
    <property type="entry name" value="CHEW"/>
    <property type="match status" value="1"/>
</dbReference>
<organism evidence="2 3">
    <name type="scientific">Inhella proteolytica</name>
    <dbReference type="NCBI Taxonomy" id="2795029"/>
    <lineage>
        <taxon>Bacteria</taxon>
        <taxon>Pseudomonadati</taxon>
        <taxon>Pseudomonadota</taxon>
        <taxon>Betaproteobacteria</taxon>
        <taxon>Burkholderiales</taxon>
        <taxon>Sphaerotilaceae</taxon>
        <taxon>Inhella</taxon>
    </lineage>
</organism>
<dbReference type="Gene3D" id="2.30.30.40">
    <property type="entry name" value="SH3 Domains"/>
    <property type="match status" value="1"/>
</dbReference>
<feature type="domain" description="CheW-like" evidence="1">
    <location>
        <begin position="1"/>
        <end position="147"/>
    </location>
</feature>
<evidence type="ECO:0000259" key="1">
    <source>
        <dbReference type="PROSITE" id="PS50851"/>
    </source>
</evidence>
<dbReference type="SMART" id="SM00260">
    <property type="entry name" value="CheW"/>
    <property type="match status" value="1"/>
</dbReference>
<sequence>MRQMLRLAAAGESLLVPIEAVHEILEVGALTVIPRSPALLRGVMNLRGAVVPVIDLAARFGMAPTQIERRSAIVVVGLEGDAERERLTAGMLVDSVFEVLEVRADQLEPVPTLGVRIPAGLVLGMVNLPGGYSAVLNLEQILHPEQLCELIGAAQAD</sequence>
<dbReference type="EMBL" id="JAEDAK010000005">
    <property type="protein sequence ID" value="MBH9577205.1"/>
    <property type="molecule type" value="Genomic_DNA"/>
</dbReference>
<dbReference type="InterPro" id="IPR036061">
    <property type="entry name" value="CheW-like_dom_sf"/>
</dbReference>